<dbReference type="OrthoDB" id="2392202at2759"/>
<dbReference type="GO" id="GO:0004525">
    <property type="term" value="F:ribonuclease III activity"/>
    <property type="evidence" value="ECO:0007669"/>
    <property type="project" value="InterPro"/>
</dbReference>
<dbReference type="SUPFAM" id="SSF69065">
    <property type="entry name" value="RNase III domain-like"/>
    <property type="match status" value="1"/>
</dbReference>
<dbReference type="GO" id="GO:0003723">
    <property type="term" value="F:RNA binding"/>
    <property type="evidence" value="ECO:0007669"/>
    <property type="project" value="UniProtKB-UniRule"/>
</dbReference>
<dbReference type="Gene3D" id="3.30.160.20">
    <property type="match status" value="1"/>
</dbReference>
<dbReference type="InterPro" id="IPR014720">
    <property type="entry name" value="dsRBD_dom"/>
</dbReference>
<comment type="caution">
    <text evidence="6">The sequence shown here is derived from an EMBL/GenBank/DDBJ whole genome shotgun (WGS) entry which is preliminary data.</text>
</comment>
<dbReference type="SUPFAM" id="SSF54768">
    <property type="entry name" value="dsRNA-binding domain-like"/>
    <property type="match status" value="1"/>
</dbReference>
<dbReference type="PROSITE" id="PS50137">
    <property type="entry name" value="DS_RBD"/>
    <property type="match status" value="1"/>
</dbReference>
<dbReference type="SMART" id="SM00535">
    <property type="entry name" value="RIBOc"/>
    <property type="match status" value="1"/>
</dbReference>
<feature type="compositionally biased region" description="Polar residues" evidence="3">
    <location>
        <begin position="1"/>
        <end position="20"/>
    </location>
</feature>
<keyword evidence="1 2" id="KW-0694">RNA-binding</keyword>
<name>A0A8H8CQJ3_PSICU</name>
<feature type="domain" description="RNase III" evidence="5">
    <location>
        <begin position="26"/>
        <end position="160"/>
    </location>
</feature>
<evidence type="ECO:0000256" key="1">
    <source>
        <dbReference type="ARBA" id="ARBA00022884"/>
    </source>
</evidence>
<evidence type="ECO:0000256" key="3">
    <source>
        <dbReference type="SAM" id="MobiDB-lite"/>
    </source>
</evidence>
<dbReference type="PROSITE" id="PS50142">
    <property type="entry name" value="RNASE_3_2"/>
    <property type="match status" value="1"/>
</dbReference>
<dbReference type="InterPro" id="IPR000999">
    <property type="entry name" value="RNase_III_dom"/>
</dbReference>
<dbReference type="InterPro" id="IPR036389">
    <property type="entry name" value="RNase_III_sf"/>
</dbReference>
<dbReference type="SMART" id="SM00358">
    <property type="entry name" value="DSRM"/>
    <property type="match status" value="1"/>
</dbReference>
<feature type="region of interest" description="Disordered" evidence="3">
    <location>
        <begin position="1"/>
        <end position="21"/>
    </location>
</feature>
<feature type="region of interest" description="Disordered" evidence="3">
    <location>
        <begin position="224"/>
        <end position="261"/>
    </location>
</feature>
<feature type="domain" description="DRBM" evidence="4">
    <location>
        <begin position="265"/>
        <end position="335"/>
    </location>
</feature>
<evidence type="ECO:0000256" key="2">
    <source>
        <dbReference type="PROSITE-ProRule" id="PRU00266"/>
    </source>
</evidence>
<protein>
    <submittedName>
        <fullName evidence="6">Uncharacterized protein</fullName>
    </submittedName>
</protein>
<dbReference type="EMBL" id="JAFIQS010000001">
    <property type="protein sequence ID" value="KAG5174005.1"/>
    <property type="molecule type" value="Genomic_DNA"/>
</dbReference>
<accession>A0A8H8CQJ3</accession>
<evidence type="ECO:0000259" key="5">
    <source>
        <dbReference type="PROSITE" id="PS50142"/>
    </source>
</evidence>
<evidence type="ECO:0000313" key="6">
    <source>
        <dbReference type="EMBL" id="KAG5174005.1"/>
    </source>
</evidence>
<proteinExistence type="predicted"/>
<evidence type="ECO:0000259" key="4">
    <source>
        <dbReference type="PROSITE" id="PS50137"/>
    </source>
</evidence>
<dbReference type="AlphaFoldDB" id="A0A8H8CQJ3"/>
<reference evidence="6" key="1">
    <citation type="submission" date="2021-02" db="EMBL/GenBank/DDBJ databases">
        <title>Psilocybe cubensis genome.</title>
        <authorList>
            <person name="Mckernan K.J."/>
            <person name="Crawford S."/>
            <person name="Trippe A."/>
            <person name="Kane L.T."/>
            <person name="Mclaughlin S."/>
        </authorList>
    </citation>
    <scope>NUCLEOTIDE SEQUENCE [LARGE SCALE GENOMIC DNA]</scope>
    <source>
        <strain evidence="6">MGC-MH-2018</strain>
    </source>
</reference>
<dbReference type="Gene3D" id="1.10.1520.10">
    <property type="entry name" value="Ribonuclease III domain"/>
    <property type="match status" value="1"/>
</dbReference>
<dbReference type="Pfam" id="PF00035">
    <property type="entry name" value="dsrm"/>
    <property type="match status" value="1"/>
</dbReference>
<gene>
    <name evidence="6" type="ORF">JR316_000663</name>
</gene>
<feature type="compositionally biased region" description="Pro residues" evidence="3">
    <location>
        <begin position="240"/>
        <end position="261"/>
    </location>
</feature>
<organism evidence="6">
    <name type="scientific">Psilocybe cubensis</name>
    <name type="common">Psychedelic mushroom</name>
    <name type="synonym">Stropharia cubensis</name>
    <dbReference type="NCBI Taxonomy" id="181762"/>
    <lineage>
        <taxon>Eukaryota</taxon>
        <taxon>Fungi</taxon>
        <taxon>Dikarya</taxon>
        <taxon>Basidiomycota</taxon>
        <taxon>Agaricomycotina</taxon>
        <taxon>Agaricomycetes</taxon>
        <taxon>Agaricomycetidae</taxon>
        <taxon>Agaricales</taxon>
        <taxon>Agaricineae</taxon>
        <taxon>Strophariaceae</taxon>
        <taxon>Psilocybe</taxon>
    </lineage>
</organism>
<dbReference type="GO" id="GO:0006396">
    <property type="term" value="P:RNA processing"/>
    <property type="evidence" value="ECO:0007669"/>
    <property type="project" value="InterPro"/>
</dbReference>
<sequence>MDSNPPAQHVSSITSPSSTLKRCRSSDRFQRKFNPACMPPLPPVQGDLILQVYTHKSLRRPNVPPAVGGDNEVLSTLGRPVFEVALTHCLFRRRPFLNASQISKSLEILLSSSMIDDWVKFYKLRTRLLCHPSVFPSLQLPEETRSLFYAYVGALFLSSGVQAVDYWVASLIQQELHVLPHALESEADAKPQAEIPAPKRAKSELPFALSSAMAPPIFFASQPPPSPPLPSGMRHAAPSGLPPKPAPPTNKPAALPPNPMAPAQPNLPFLPLFKQAAAQRRVTVDYLAEFIGPSHAGQWVVKCIVNGIFKGEGTGGSKQLAKEDAARKAYYSMGWT</sequence>